<dbReference type="InterPro" id="IPR013103">
    <property type="entry name" value="RVT_2"/>
</dbReference>
<dbReference type="Pfam" id="PF07727">
    <property type="entry name" value="RVT_2"/>
    <property type="match status" value="1"/>
</dbReference>
<sequence length="124" mass="14459">MNTFNPMAELTTVKISLSRLLFEIGILPLGYSVKRLLKLHELIYGLRQASPRWFIKFSSTLYSHGFAQRKSDYFLFTYGANDSLVILLVYVPDIILVDLDKEMINKVQPLLQQFILQTQRSLRF</sequence>
<keyword evidence="3" id="KW-1185">Reference proteome</keyword>
<gene>
    <name evidence="2" type="ORF">CR513_35453</name>
</gene>
<reference evidence="2" key="1">
    <citation type="submission" date="2018-05" db="EMBL/GenBank/DDBJ databases">
        <title>Draft genome of Mucuna pruriens seed.</title>
        <authorList>
            <person name="Nnadi N.E."/>
            <person name="Vos R."/>
            <person name="Hasami M.H."/>
            <person name="Devisetty U.K."/>
            <person name="Aguiy J.C."/>
        </authorList>
    </citation>
    <scope>NUCLEOTIDE SEQUENCE [LARGE SCALE GENOMIC DNA]</scope>
    <source>
        <strain evidence="2">JCA_2017</strain>
    </source>
</reference>
<comment type="caution">
    <text evidence="2">The sequence shown here is derived from an EMBL/GenBank/DDBJ whole genome shotgun (WGS) entry which is preliminary data.</text>
</comment>
<feature type="non-terminal residue" evidence="2">
    <location>
        <position position="1"/>
    </location>
</feature>
<dbReference type="AlphaFoldDB" id="A0A371FZB2"/>
<organism evidence="2 3">
    <name type="scientific">Mucuna pruriens</name>
    <name type="common">Velvet bean</name>
    <name type="synonym">Dolichos pruriens</name>
    <dbReference type="NCBI Taxonomy" id="157652"/>
    <lineage>
        <taxon>Eukaryota</taxon>
        <taxon>Viridiplantae</taxon>
        <taxon>Streptophyta</taxon>
        <taxon>Embryophyta</taxon>
        <taxon>Tracheophyta</taxon>
        <taxon>Spermatophyta</taxon>
        <taxon>Magnoliopsida</taxon>
        <taxon>eudicotyledons</taxon>
        <taxon>Gunneridae</taxon>
        <taxon>Pentapetalae</taxon>
        <taxon>rosids</taxon>
        <taxon>fabids</taxon>
        <taxon>Fabales</taxon>
        <taxon>Fabaceae</taxon>
        <taxon>Papilionoideae</taxon>
        <taxon>50 kb inversion clade</taxon>
        <taxon>NPAAA clade</taxon>
        <taxon>indigoferoid/millettioid clade</taxon>
        <taxon>Phaseoleae</taxon>
        <taxon>Mucuna</taxon>
    </lineage>
</organism>
<evidence type="ECO:0000313" key="2">
    <source>
        <dbReference type="EMBL" id="RDX83610.1"/>
    </source>
</evidence>
<evidence type="ECO:0000259" key="1">
    <source>
        <dbReference type="Pfam" id="PF07727"/>
    </source>
</evidence>
<evidence type="ECO:0000313" key="3">
    <source>
        <dbReference type="Proteomes" id="UP000257109"/>
    </source>
</evidence>
<dbReference type="EMBL" id="QJKJ01007299">
    <property type="protein sequence ID" value="RDX83610.1"/>
    <property type="molecule type" value="Genomic_DNA"/>
</dbReference>
<feature type="domain" description="Reverse transcriptase Ty1/copia-type" evidence="1">
    <location>
        <begin position="35"/>
        <end position="112"/>
    </location>
</feature>
<dbReference type="Proteomes" id="UP000257109">
    <property type="component" value="Unassembled WGS sequence"/>
</dbReference>
<proteinExistence type="predicted"/>
<accession>A0A371FZB2</accession>
<name>A0A371FZB2_MUCPR</name>
<protein>
    <recommendedName>
        <fullName evidence="1">Reverse transcriptase Ty1/copia-type domain-containing protein</fullName>
    </recommendedName>
</protein>